<dbReference type="EMBL" id="ADLE01000001">
    <property type="protein sequence ID" value="EJZ66346.1"/>
    <property type="molecule type" value="Genomic_DNA"/>
</dbReference>
<comment type="caution">
    <text evidence="1">The sequence shown here is derived from an EMBL/GenBank/DDBJ whole genome shotgun (WGS) entry which is preliminary data.</text>
</comment>
<dbReference type="HOGENOM" id="CLU_3340633_0_0_10"/>
<reference evidence="1 2" key="1">
    <citation type="submission" date="2012-08" db="EMBL/GenBank/DDBJ databases">
        <title>The Genome Sequence of Barnesiella intestinihominis YIT 11860.</title>
        <authorList>
            <consortium name="The Broad Institute Genome Sequencing Platform"/>
            <person name="Earl A."/>
            <person name="Ward D."/>
            <person name="Feldgarden M."/>
            <person name="Gevers D."/>
            <person name="Morotomi M."/>
            <person name="Walker B."/>
            <person name="Young S.K."/>
            <person name="Zeng Q."/>
            <person name="Gargeya S."/>
            <person name="Fitzgerald M."/>
            <person name="Haas B."/>
            <person name="Abouelleil A."/>
            <person name="Alvarado L."/>
            <person name="Arachchi H.M."/>
            <person name="Berlin A.M."/>
            <person name="Chapman S.B."/>
            <person name="Goldberg J."/>
            <person name="Griggs A."/>
            <person name="Gujja S."/>
            <person name="Hansen M."/>
            <person name="Howarth C."/>
            <person name="Imamovic A."/>
            <person name="Larimer J."/>
            <person name="McCowen C."/>
            <person name="Montmayeur A."/>
            <person name="Murphy C."/>
            <person name="Neiman D."/>
            <person name="Pearson M."/>
            <person name="Priest M."/>
            <person name="Roberts A."/>
            <person name="Saif S."/>
            <person name="Shea T."/>
            <person name="Sisk P."/>
            <person name="Sykes S."/>
            <person name="Wortman J."/>
            <person name="Nusbaum C."/>
            <person name="Birren B."/>
        </authorList>
    </citation>
    <scope>NUCLEOTIDE SEQUENCE [LARGE SCALE GENOMIC DNA]</scope>
    <source>
        <strain evidence="1 2">YIT 11860</strain>
    </source>
</reference>
<gene>
    <name evidence="1" type="ORF">HMPREF9448_00523</name>
</gene>
<evidence type="ECO:0000313" key="2">
    <source>
        <dbReference type="Proteomes" id="UP000006044"/>
    </source>
</evidence>
<accession>K0X7F9</accession>
<dbReference type="Proteomes" id="UP000006044">
    <property type="component" value="Unassembled WGS sequence"/>
</dbReference>
<organism evidence="1 2">
    <name type="scientific">Barnesiella intestinihominis YIT 11860</name>
    <dbReference type="NCBI Taxonomy" id="742726"/>
    <lineage>
        <taxon>Bacteria</taxon>
        <taxon>Pseudomonadati</taxon>
        <taxon>Bacteroidota</taxon>
        <taxon>Bacteroidia</taxon>
        <taxon>Bacteroidales</taxon>
        <taxon>Barnesiellaceae</taxon>
        <taxon>Barnesiella</taxon>
    </lineage>
</organism>
<protein>
    <submittedName>
        <fullName evidence="1">Uncharacterized protein</fullName>
    </submittedName>
</protein>
<sequence>MFAEQIHSRIVLNNLSRKKEYFVIAFYIKKPPTLMSE</sequence>
<keyword evidence="2" id="KW-1185">Reference proteome</keyword>
<evidence type="ECO:0000313" key="1">
    <source>
        <dbReference type="EMBL" id="EJZ66346.1"/>
    </source>
</evidence>
<name>K0X7F9_9BACT</name>
<proteinExistence type="predicted"/>
<dbReference type="AlphaFoldDB" id="K0X7F9"/>